<proteinExistence type="predicted"/>
<dbReference type="WBParaSite" id="nRc.2.0.1.t46346-RA">
    <property type="protein sequence ID" value="nRc.2.0.1.t46346-RA"/>
    <property type="gene ID" value="nRc.2.0.1.g46346"/>
</dbReference>
<dbReference type="AlphaFoldDB" id="A0A915L9B7"/>
<name>A0A915L9B7_ROMCU</name>
<dbReference type="InterPro" id="IPR011011">
    <property type="entry name" value="Znf_FYVE_PHD"/>
</dbReference>
<evidence type="ECO:0000313" key="2">
    <source>
        <dbReference type="WBParaSite" id="nRc.2.0.1.t46346-RA"/>
    </source>
</evidence>
<dbReference type="SUPFAM" id="SSF57903">
    <property type="entry name" value="FYVE/PHD zinc finger"/>
    <property type="match status" value="1"/>
</dbReference>
<dbReference type="Proteomes" id="UP000887565">
    <property type="component" value="Unplaced"/>
</dbReference>
<keyword evidence="1" id="KW-1185">Reference proteome</keyword>
<sequence length="104" mass="11476">MIECSSCGEWFHAECLDMSSRGEPWNDTGFWSDCPSCDTMPHAKKDKPLETKAELMQRTTDSSLLSVPPGLSLTPYELTLNQNGENCQIVDNSHQDASSCSSQS</sequence>
<reference evidence="2" key="1">
    <citation type="submission" date="2022-11" db="UniProtKB">
        <authorList>
            <consortium name="WormBaseParasite"/>
        </authorList>
    </citation>
    <scope>IDENTIFICATION</scope>
</reference>
<accession>A0A915L9B7</accession>
<dbReference type="Gene3D" id="3.30.40.10">
    <property type="entry name" value="Zinc/RING finger domain, C3HC4 (zinc finger)"/>
    <property type="match status" value="1"/>
</dbReference>
<protein>
    <submittedName>
        <fullName evidence="2">Uncharacterized protein</fullName>
    </submittedName>
</protein>
<organism evidence="1 2">
    <name type="scientific">Romanomermis culicivorax</name>
    <name type="common">Nematode worm</name>
    <dbReference type="NCBI Taxonomy" id="13658"/>
    <lineage>
        <taxon>Eukaryota</taxon>
        <taxon>Metazoa</taxon>
        <taxon>Ecdysozoa</taxon>
        <taxon>Nematoda</taxon>
        <taxon>Enoplea</taxon>
        <taxon>Dorylaimia</taxon>
        <taxon>Mermithida</taxon>
        <taxon>Mermithoidea</taxon>
        <taxon>Mermithidae</taxon>
        <taxon>Romanomermis</taxon>
    </lineage>
</organism>
<dbReference type="InterPro" id="IPR013083">
    <property type="entry name" value="Znf_RING/FYVE/PHD"/>
</dbReference>
<evidence type="ECO:0000313" key="1">
    <source>
        <dbReference type="Proteomes" id="UP000887565"/>
    </source>
</evidence>